<sequence>MTESDEVMQQTWCCLTCSAKFRWGEVRMAAGGLHCPRCDAVSLHPAGGEVRVLDGYDGEIGTLN</sequence>
<evidence type="ECO:0000313" key="2">
    <source>
        <dbReference type="EMBL" id="GJD41854.1"/>
    </source>
</evidence>
<proteinExistence type="predicted"/>
<dbReference type="RefSeq" id="WP_018044338.1">
    <property type="nucleotide sequence ID" value="NZ_BPQF01000029.1"/>
</dbReference>
<name>A0A679IXI1_9HYPH</name>
<reference evidence="2" key="3">
    <citation type="submission" date="2021-08" db="EMBL/GenBank/DDBJ databases">
        <authorList>
            <person name="Tani A."/>
            <person name="Ola A."/>
            <person name="Ogura Y."/>
            <person name="Katsura K."/>
            <person name="Hayashi T."/>
        </authorList>
    </citation>
    <scope>NUCLEOTIDE SEQUENCE</scope>
    <source>
        <strain evidence="2">DSM 21893</strain>
    </source>
</reference>
<dbReference type="EMBL" id="LR743504">
    <property type="protein sequence ID" value="CAA2104542.1"/>
    <property type="molecule type" value="Genomic_DNA"/>
</dbReference>
<reference evidence="2" key="1">
    <citation type="journal article" date="2016" name="Front. Microbiol.">
        <title>Genome Sequence of the Piezophilic, Mesophilic Sulfate-Reducing Bacterium Desulfovibrio indicus J2T.</title>
        <authorList>
            <person name="Cao J."/>
            <person name="Maignien L."/>
            <person name="Shao Z."/>
            <person name="Alain K."/>
            <person name="Jebbar M."/>
        </authorList>
    </citation>
    <scope>NUCLEOTIDE SEQUENCE</scope>
    <source>
        <strain evidence="2">DSM 21893</strain>
    </source>
</reference>
<gene>
    <name evidence="1" type="ORF">MBUL_02756</name>
    <name evidence="2" type="ORF">OICFNHDK_4338</name>
</gene>
<protein>
    <submittedName>
        <fullName evidence="1">Uncharacterized protein</fullName>
    </submittedName>
</protein>
<accession>A0A679IXI1</accession>
<organism evidence="1">
    <name type="scientific">Methylobacterium bullatum</name>
    <dbReference type="NCBI Taxonomy" id="570505"/>
    <lineage>
        <taxon>Bacteria</taxon>
        <taxon>Pseudomonadati</taxon>
        <taxon>Pseudomonadota</taxon>
        <taxon>Alphaproteobacteria</taxon>
        <taxon>Hyphomicrobiales</taxon>
        <taxon>Methylobacteriaceae</taxon>
        <taxon>Methylobacterium</taxon>
    </lineage>
</organism>
<dbReference type="Proteomes" id="UP001055307">
    <property type="component" value="Unassembled WGS sequence"/>
</dbReference>
<keyword evidence="3" id="KW-1185">Reference proteome</keyword>
<evidence type="ECO:0000313" key="3">
    <source>
        <dbReference type="Proteomes" id="UP001055307"/>
    </source>
</evidence>
<dbReference type="AlphaFoldDB" id="A0A679IXI1"/>
<dbReference type="EMBL" id="BPQF01000029">
    <property type="protein sequence ID" value="GJD41854.1"/>
    <property type="molecule type" value="Genomic_DNA"/>
</dbReference>
<reference evidence="1" key="2">
    <citation type="submission" date="2019-12" db="EMBL/GenBank/DDBJ databases">
        <authorList>
            <person name="Cremers G."/>
        </authorList>
    </citation>
    <scope>NUCLEOTIDE SEQUENCE</scope>
    <source>
        <strain evidence="1">Mbul1</strain>
    </source>
</reference>
<evidence type="ECO:0000313" key="1">
    <source>
        <dbReference type="EMBL" id="CAA2104542.1"/>
    </source>
</evidence>